<protein>
    <submittedName>
        <fullName evidence="3">DUF4179 domain-containing protein</fullName>
    </submittedName>
</protein>
<dbReference type="RefSeq" id="WP_211141190.1">
    <property type="nucleotide sequence ID" value="NZ_JAEEGB010000004.1"/>
</dbReference>
<dbReference type="InterPro" id="IPR025436">
    <property type="entry name" value="DUF4179"/>
</dbReference>
<comment type="caution">
    <text evidence="3">The sequence shown here is derived from an EMBL/GenBank/DDBJ whole genome shotgun (WGS) entry which is preliminary data.</text>
</comment>
<gene>
    <name evidence="3" type="ORF">I6U51_03405</name>
</gene>
<dbReference type="EMBL" id="JAEEGB010000004">
    <property type="protein sequence ID" value="MBI6871752.1"/>
    <property type="molecule type" value="Genomic_DNA"/>
</dbReference>
<organism evidence="3 4">
    <name type="scientific">Clostridium aciditolerans</name>
    <dbReference type="NCBI Taxonomy" id="339861"/>
    <lineage>
        <taxon>Bacteria</taxon>
        <taxon>Bacillati</taxon>
        <taxon>Bacillota</taxon>
        <taxon>Clostridia</taxon>
        <taxon>Eubacteriales</taxon>
        <taxon>Clostridiaceae</taxon>
        <taxon>Clostridium</taxon>
    </lineage>
</organism>
<feature type="domain" description="DUF4179" evidence="2">
    <location>
        <begin position="51"/>
        <end position="136"/>
    </location>
</feature>
<feature type="transmembrane region" description="Helical" evidence="1">
    <location>
        <begin position="56"/>
        <end position="77"/>
    </location>
</feature>
<evidence type="ECO:0000313" key="4">
    <source>
        <dbReference type="Proteomes" id="UP000622687"/>
    </source>
</evidence>
<name>A0A934M244_9CLOT</name>
<proteinExistence type="predicted"/>
<dbReference type="Pfam" id="PF13786">
    <property type="entry name" value="DUF4179"/>
    <property type="match status" value="1"/>
</dbReference>
<keyword evidence="1" id="KW-0472">Membrane</keyword>
<dbReference type="Proteomes" id="UP000622687">
    <property type="component" value="Unassembled WGS sequence"/>
</dbReference>
<keyword evidence="1" id="KW-1133">Transmembrane helix</keyword>
<evidence type="ECO:0000313" key="3">
    <source>
        <dbReference type="EMBL" id="MBI6871752.1"/>
    </source>
</evidence>
<evidence type="ECO:0000256" key="1">
    <source>
        <dbReference type="SAM" id="Phobius"/>
    </source>
</evidence>
<evidence type="ECO:0000259" key="2">
    <source>
        <dbReference type="Pfam" id="PF13786"/>
    </source>
</evidence>
<reference evidence="3" key="1">
    <citation type="submission" date="2020-12" db="EMBL/GenBank/DDBJ databases">
        <title>Clostridium thailandense sp. nov., a novel acetogenic bacterium isolated from peat land soil in Thailand.</title>
        <authorList>
            <person name="Chaikitkaew S."/>
            <person name="Birkeland N.K."/>
        </authorList>
    </citation>
    <scope>NUCLEOTIDE SEQUENCE</scope>
    <source>
        <strain evidence="3">DSM 17425</strain>
    </source>
</reference>
<keyword evidence="1" id="KW-0812">Transmembrane</keyword>
<dbReference type="Gene3D" id="2.60.40.1630">
    <property type="entry name" value="bacillus anthracis domain"/>
    <property type="match status" value="1"/>
</dbReference>
<keyword evidence="4" id="KW-1185">Reference proteome</keyword>
<accession>A0A934M244</accession>
<sequence>MKDIYEMFNDIEVDEKEFEEMPVSEIEKERVKKNIKEGLSKEKLITKKRFISKKKISIAAAITMIFISSAIVVNPALATSVPIIGELFKRDLVSVNGKYSNYLDVIGKTKSCEGIDVTFESAVADNNMLFLNFVVKNNNKEIKDNYSDALLIPTEMKVNGKSVSTGAGASWEFIDNNTIRILKKIDWSKDKLPNKMNIDINISHLFGKTGDWGVHFFLDKSKQTEKTCEEKINSKLEINGEKGEISTVTISPLTVTIKGKGKFDDISGVTVFDFIVLDDKGNELCWNGSSRYTNGLLGTPIWSSTFISNNDMKSATIIPIYETKASEETEKLPAVKVDVNNVKPMELTIDKDRSVSIKDYFIDGEYLIVRCSEKYFGKERFRQRFHIPIYVITDGTVVKEGWGDKENELCRKYHNFNDNVQVFKIGTSRNIMIGTYDGSNVKILKDKSFTVKMKK</sequence>
<dbReference type="AlphaFoldDB" id="A0A934M244"/>